<proteinExistence type="predicted"/>
<accession>A0A842J7A8</accession>
<protein>
    <submittedName>
        <fullName evidence="2">Uncharacterized protein</fullName>
    </submittedName>
</protein>
<name>A0A842J7A8_9BACT</name>
<keyword evidence="1" id="KW-0812">Transmembrane</keyword>
<evidence type="ECO:0000256" key="1">
    <source>
        <dbReference type="SAM" id="Phobius"/>
    </source>
</evidence>
<keyword evidence="1" id="KW-0472">Membrane</keyword>
<organism evidence="2 3">
    <name type="scientific">Campylobacter massiliensis</name>
    <dbReference type="NCBI Taxonomy" id="2762557"/>
    <lineage>
        <taxon>Bacteria</taxon>
        <taxon>Pseudomonadati</taxon>
        <taxon>Campylobacterota</taxon>
        <taxon>Epsilonproteobacteria</taxon>
        <taxon>Campylobacterales</taxon>
        <taxon>Campylobacteraceae</taxon>
        <taxon>Campylobacter</taxon>
    </lineage>
</organism>
<dbReference type="AlphaFoldDB" id="A0A842J7A8"/>
<dbReference type="EMBL" id="JACLZK010000001">
    <property type="protein sequence ID" value="MBC2882435.1"/>
    <property type="molecule type" value="Genomic_DNA"/>
</dbReference>
<evidence type="ECO:0000313" key="3">
    <source>
        <dbReference type="Proteomes" id="UP000552683"/>
    </source>
</evidence>
<dbReference type="RefSeq" id="WP_185898060.1">
    <property type="nucleotide sequence ID" value="NZ_JACLZK010000001.1"/>
</dbReference>
<keyword evidence="1" id="KW-1133">Transmembrane helix</keyword>
<feature type="transmembrane region" description="Helical" evidence="1">
    <location>
        <begin position="171"/>
        <end position="193"/>
    </location>
</feature>
<dbReference type="Proteomes" id="UP000552683">
    <property type="component" value="Unassembled WGS sequence"/>
</dbReference>
<gene>
    <name evidence="2" type="ORF">H7R39_03995</name>
</gene>
<sequence length="295" mass="33754">MQEQPEYQSMELICTELQSLVDKIKSITDDLKQALSSNNLISLAASLKEIHKILDLPQKLEELDIQLSKSFNKKSQSLVDTDNKIKSTVSQIEINVSNLLSEKFSDSQAKQYLADLEASLTNLKTTIDNLIEKAPLPISKFEKLNQSLSQVVPNLQKTAESMKTLSIKRDIMMVGIGFAICSILGLSYNLFFINSKINEYINNVNQAQEEIFLNFKKYSDEISEKSVELKDYMLYKEIYDHYATILQETDINLLKDFKATNDGRLYLNQIISNIHVEKPKPNSGNSTYFFIKVRR</sequence>
<keyword evidence="3" id="KW-1185">Reference proteome</keyword>
<reference evidence="2 3" key="1">
    <citation type="submission" date="2020-08" db="EMBL/GenBank/DDBJ databases">
        <title>Complete genome and description of Campylobacter massiliensis Marseille-Q3452 sp. nov.</title>
        <authorList>
            <person name="Antezack A."/>
        </authorList>
    </citation>
    <scope>NUCLEOTIDE SEQUENCE [LARGE SCALE GENOMIC DNA]</scope>
    <source>
        <strain evidence="2 3">Marseille-Q3452</strain>
    </source>
</reference>
<evidence type="ECO:0000313" key="2">
    <source>
        <dbReference type="EMBL" id="MBC2882435.1"/>
    </source>
</evidence>
<comment type="caution">
    <text evidence="2">The sequence shown here is derived from an EMBL/GenBank/DDBJ whole genome shotgun (WGS) entry which is preliminary data.</text>
</comment>